<feature type="domain" description="Glycosyltransferase 2-like" evidence="6">
    <location>
        <begin position="14"/>
        <end position="111"/>
    </location>
</feature>
<evidence type="ECO:0000256" key="4">
    <source>
        <dbReference type="ARBA" id="ARBA00022679"/>
    </source>
</evidence>
<dbReference type="Gene3D" id="3.90.550.10">
    <property type="entry name" value="Spore Coat Polysaccharide Biosynthesis Protein SpsA, Chain A"/>
    <property type="match status" value="1"/>
</dbReference>
<keyword evidence="8" id="KW-1185">Reference proteome</keyword>
<protein>
    <submittedName>
        <fullName evidence="7">Cell wall biosynthesis glycosyltransferase</fullName>
    </submittedName>
</protein>
<accession>A0A1Y0ICJ3</accession>
<keyword evidence="3" id="KW-0328">Glycosyltransferase</keyword>
<gene>
    <name evidence="7" type="ORF">OLMES_3142</name>
</gene>
<dbReference type="InterPro" id="IPR001173">
    <property type="entry name" value="Glyco_trans_2-like"/>
</dbReference>
<organism evidence="7 8">
    <name type="scientific">Oleiphilus messinensis</name>
    <dbReference type="NCBI Taxonomy" id="141451"/>
    <lineage>
        <taxon>Bacteria</taxon>
        <taxon>Pseudomonadati</taxon>
        <taxon>Pseudomonadota</taxon>
        <taxon>Gammaproteobacteria</taxon>
        <taxon>Oceanospirillales</taxon>
        <taxon>Oleiphilaceae</taxon>
        <taxon>Oleiphilus</taxon>
    </lineage>
</organism>
<dbReference type="NCBIfam" id="TIGR04283">
    <property type="entry name" value="glyco_like_mftF"/>
    <property type="match status" value="1"/>
</dbReference>
<evidence type="ECO:0000256" key="2">
    <source>
        <dbReference type="ARBA" id="ARBA00022475"/>
    </source>
</evidence>
<dbReference type="KEGG" id="ome:OLMES_3142"/>
<proteinExistence type="predicted"/>
<evidence type="ECO:0000256" key="1">
    <source>
        <dbReference type="ARBA" id="ARBA00004236"/>
    </source>
</evidence>
<comment type="subcellular location">
    <subcellularLocation>
        <location evidence="1">Cell membrane</location>
    </subcellularLocation>
</comment>
<evidence type="ECO:0000313" key="8">
    <source>
        <dbReference type="Proteomes" id="UP000196027"/>
    </source>
</evidence>
<dbReference type="PANTHER" id="PTHR43646:SF2">
    <property type="entry name" value="GLYCOSYLTRANSFERASE 2-LIKE DOMAIN-CONTAINING PROTEIN"/>
    <property type="match status" value="1"/>
</dbReference>
<name>A0A1Y0ICJ3_9GAMM</name>
<dbReference type="GO" id="GO:0005886">
    <property type="term" value="C:plasma membrane"/>
    <property type="evidence" value="ECO:0007669"/>
    <property type="project" value="UniProtKB-SubCell"/>
</dbReference>
<evidence type="ECO:0000259" key="6">
    <source>
        <dbReference type="Pfam" id="PF00535"/>
    </source>
</evidence>
<keyword evidence="4 7" id="KW-0808">Transferase</keyword>
<dbReference type="CDD" id="cd02522">
    <property type="entry name" value="GT_2_like_a"/>
    <property type="match status" value="1"/>
</dbReference>
<reference evidence="7 8" key="1">
    <citation type="submission" date="2017-05" db="EMBL/GenBank/DDBJ databases">
        <title>Genomic insights into alkan degradation activity of Oleiphilus messinensis.</title>
        <authorList>
            <person name="Kozyavkin S.A."/>
            <person name="Slesarev A.I."/>
            <person name="Golyshin P.N."/>
            <person name="Korzhenkov A."/>
            <person name="Golyshina O.N."/>
            <person name="Toshchakov S.V."/>
        </authorList>
    </citation>
    <scope>NUCLEOTIDE SEQUENCE [LARGE SCALE GENOMIC DNA]</scope>
    <source>
        <strain evidence="7 8">ME102</strain>
    </source>
</reference>
<dbReference type="PANTHER" id="PTHR43646">
    <property type="entry name" value="GLYCOSYLTRANSFERASE"/>
    <property type="match status" value="1"/>
</dbReference>
<dbReference type="EMBL" id="CP021425">
    <property type="protein sequence ID" value="ARU57185.1"/>
    <property type="molecule type" value="Genomic_DNA"/>
</dbReference>
<evidence type="ECO:0000256" key="5">
    <source>
        <dbReference type="ARBA" id="ARBA00023136"/>
    </source>
</evidence>
<dbReference type="SUPFAM" id="SSF53448">
    <property type="entry name" value="Nucleotide-diphospho-sugar transferases"/>
    <property type="match status" value="1"/>
</dbReference>
<dbReference type="InterPro" id="IPR029044">
    <property type="entry name" value="Nucleotide-diphossugar_trans"/>
</dbReference>
<dbReference type="OrthoDB" id="5291101at2"/>
<dbReference type="GO" id="GO:0016757">
    <property type="term" value="F:glycosyltransferase activity"/>
    <property type="evidence" value="ECO:0007669"/>
    <property type="project" value="UniProtKB-KW"/>
</dbReference>
<dbReference type="Proteomes" id="UP000196027">
    <property type="component" value="Chromosome"/>
</dbReference>
<dbReference type="InterPro" id="IPR026461">
    <property type="entry name" value="Trfase_2_rSAM/seldom_assoc"/>
</dbReference>
<keyword evidence="5" id="KW-0472">Membrane</keyword>
<keyword evidence="2" id="KW-1003">Cell membrane</keyword>
<sequence length="248" mass="28287">MNQQGTPEPGVWLSVIVPTLNEEASIVETLAPLQPYRNHNAGLEVILSDGGSQDDTLACAKDGVDHIVRSLPGRARQMNAGAARAQGRILLFLHADTRLPPDFFEQLHLFHTSNRLWGRFDVQLSHPAPVYRLISRLINLRSRATSIATGDQGIFVQKVIFQELGKFADIVLMEDVEFCRRMRAMQPAYCISSRVITSSRKWEREGVLRTIWLMWRLRWQFFRGADPETLCRRYYGDAYVKKIVSSDS</sequence>
<dbReference type="AlphaFoldDB" id="A0A1Y0ICJ3"/>
<dbReference type="RefSeq" id="WP_087462107.1">
    <property type="nucleotide sequence ID" value="NZ_CP021425.1"/>
</dbReference>
<evidence type="ECO:0000256" key="3">
    <source>
        <dbReference type="ARBA" id="ARBA00022676"/>
    </source>
</evidence>
<dbReference type="Pfam" id="PF00535">
    <property type="entry name" value="Glycos_transf_2"/>
    <property type="match status" value="1"/>
</dbReference>
<evidence type="ECO:0000313" key="7">
    <source>
        <dbReference type="EMBL" id="ARU57185.1"/>
    </source>
</evidence>